<name>A0ABC8WL56_9POAL</name>
<dbReference type="InterPro" id="IPR046533">
    <property type="entry name" value="DUF6598"/>
</dbReference>
<proteinExistence type="predicted"/>
<evidence type="ECO:0000313" key="4">
    <source>
        <dbReference type="Proteomes" id="UP001497457"/>
    </source>
</evidence>
<sequence length="363" mass="40714">MEGDLEKAAAAAGDDVFSGGEAKWPREGNDDHRHRAMGMYDDDDDEELGPYEIFEMYRKDWILMYGKNDASSFYKPTELLPMRHTDGPLLPGFLMPMDTMEVFFVKVARLIDGGGLQWPLEVYGDVAVRDSLDRMRNYLFRRDRNNCQTLVSPQDSLLELTGPSRAVMLLDEPIFEIDLKVKAKECSSSSSEDKVLCLDYFGYNNIPYRGTSSYAITEEVSSESCAMEFRFAHVKRSVEATIAARIITTGSGRFRFSARFTAHTTSMVGEDVVLLDSRGQEVPVAEDGEVVLRRRVVVVEEQGELILGMEGMLLGGADAAAEIESTCVVQKLRYYARSALRSRAVFEIGSIRIQMLVAWSLLP</sequence>
<organism evidence="3 4">
    <name type="scientific">Urochloa decumbens</name>
    <dbReference type="NCBI Taxonomy" id="240449"/>
    <lineage>
        <taxon>Eukaryota</taxon>
        <taxon>Viridiplantae</taxon>
        <taxon>Streptophyta</taxon>
        <taxon>Embryophyta</taxon>
        <taxon>Tracheophyta</taxon>
        <taxon>Spermatophyta</taxon>
        <taxon>Magnoliopsida</taxon>
        <taxon>Liliopsida</taxon>
        <taxon>Poales</taxon>
        <taxon>Poaceae</taxon>
        <taxon>PACMAD clade</taxon>
        <taxon>Panicoideae</taxon>
        <taxon>Panicodae</taxon>
        <taxon>Paniceae</taxon>
        <taxon>Melinidinae</taxon>
        <taxon>Urochloa</taxon>
    </lineage>
</organism>
<dbReference type="Proteomes" id="UP001497457">
    <property type="component" value="Chromosome 12b"/>
</dbReference>
<evidence type="ECO:0000256" key="1">
    <source>
        <dbReference type="SAM" id="MobiDB-lite"/>
    </source>
</evidence>
<evidence type="ECO:0000313" key="3">
    <source>
        <dbReference type="EMBL" id="CAL4911378.1"/>
    </source>
</evidence>
<feature type="region of interest" description="Disordered" evidence="1">
    <location>
        <begin position="1"/>
        <end position="30"/>
    </location>
</feature>
<dbReference type="PANTHER" id="PTHR33065">
    <property type="entry name" value="OS07G0486400 PROTEIN"/>
    <property type="match status" value="1"/>
</dbReference>
<reference evidence="3" key="1">
    <citation type="submission" date="2024-10" db="EMBL/GenBank/DDBJ databases">
        <authorList>
            <person name="Ryan C."/>
        </authorList>
    </citation>
    <scope>NUCLEOTIDE SEQUENCE [LARGE SCALE GENOMIC DNA]</scope>
</reference>
<protein>
    <recommendedName>
        <fullName evidence="2">DUF6598 domain-containing protein</fullName>
    </recommendedName>
</protein>
<dbReference type="AlphaFoldDB" id="A0ABC8WL56"/>
<dbReference type="EMBL" id="OZ075122">
    <property type="protein sequence ID" value="CAL4911378.1"/>
    <property type="molecule type" value="Genomic_DNA"/>
</dbReference>
<dbReference type="Pfam" id="PF20241">
    <property type="entry name" value="DUF6598"/>
    <property type="match status" value="1"/>
</dbReference>
<accession>A0ABC8WL56</accession>
<keyword evidence="4" id="KW-1185">Reference proteome</keyword>
<feature type="domain" description="DUF6598" evidence="2">
    <location>
        <begin position="99"/>
        <end position="355"/>
    </location>
</feature>
<dbReference type="PANTHER" id="PTHR33065:SF131">
    <property type="entry name" value="EXPRESSED PROTEIN"/>
    <property type="match status" value="1"/>
</dbReference>
<evidence type="ECO:0000259" key="2">
    <source>
        <dbReference type="Pfam" id="PF20241"/>
    </source>
</evidence>
<gene>
    <name evidence="3" type="ORF">URODEC1_LOCUS14956</name>
</gene>